<protein>
    <submittedName>
        <fullName evidence="1">Uncharacterized protein</fullName>
    </submittedName>
</protein>
<organism evidence="1 2">
    <name type="scientific">Brachionus calyciflorus</name>
    <dbReference type="NCBI Taxonomy" id="104777"/>
    <lineage>
        <taxon>Eukaryota</taxon>
        <taxon>Metazoa</taxon>
        <taxon>Spiralia</taxon>
        <taxon>Gnathifera</taxon>
        <taxon>Rotifera</taxon>
        <taxon>Eurotatoria</taxon>
        <taxon>Monogononta</taxon>
        <taxon>Pseudotrocha</taxon>
        <taxon>Ploima</taxon>
        <taxon>Brachionidae</taxon>
        <taxon>Brachionus</taxon>
    </lineage>
</organism>
<gene>
    <name evidence="1" type="ORF">OXX778_LOCUS23018</name>
</gene>
<reference evidence="1" key="1">
    <citation type="submission" date="2021-02" db="EMBL/GenBank/DDBJ databases">
        <authorList>
            <person name="Nowell W R."/>
        </authorList>
    </citation>
    <scope>NUCLEOTIDE SEQUENCE</scope>
    <source>
        <strain evidence="1">Ploen Becks lab</strain>
    </source>
</reference>
<dbReference type="Proteomes" id="UP000663879">
    <property type="component" value="Unassembled WGS sequence"/>
</dbReference>
<sequence length="145" mass="17187">MCQNGLSHRIYGKCTRYCVSNSLVFRIKSLASHRVLLQFKHWLIILDVICPSHGIQQWCLEKICPCWSDMTVGLQVLQNYSIWMSCSTYSHYLVFKKCKHLHQYYFLSLIARYLMSLNLNGYNLINDNCGTFNRKIWNELDFVTF</sequence>
<name>A0A814S8K8_9BILA</name>
<accession>A0A814S8K8</accession>
<dbReference type="EMBL" id="CAJNOC010010896">
    <property type="protein sequence ID" value="CAF1144056.1"/>
    <property type="molecule type" value="Genomic_DNA"/>
</dbReference>
<dbReference type="AlphaFoldDB" id="A0A814S8K8"/>
<comment type="caution">
    <text evidence="1">The sequence shown here is derived from an EMBL/GenBank/DDBJ whole genome shotgun (WGS) entry which is preliminary data.</text>
</comment>
<keyword evidence="2" id="KW-1185">Reference proteome</keyword>
<evidence type="ECO:0000313" key="2">
    <source>
        <dbReference type="Proteomes" id="UP000663879"/>
    </source>
</evidence>
<evidence type="ECO:0000313" key="1">
    <source>
        <dbReference type="EMBL" id="CAF1144056.1"/>
    </source>
</evidence>
<proteinExistence type="predicted"/>